<evidence type="ECO:0000313" key="4">
    <source>
        <dbReference type="Proteomes" id="UP000295110"/>
    </source>
</evidence>
<keyword evidence="2" id="KW-0812">Transmembrane</keyword>
<dbReference type="Proteomes" id="UP000295110">
    <property type="component" value="Unassembled WGS sequence"/>
</dbReference>
<name>A0A4R3UV91_ROSSA</name>
<accession>A0A4R3UV91</accession>
<dbReference type="OrthoDB" id="5298481at2"/>
<keyword evidence="4" id="KW-1185">Reference proteome</keyword>
<organism evidence="3 4">
    <name type="scientific">Roseateles saccharophilus</name>
    <name type="common">Pseudomonas saccharophila</name>
    <dbReference type="NCBI Taxonomy" id="304"/>
    <lineage>
        <taxon>Bacteria</taxon>
        <taxon>Pseudomonadati</taxon>
        <taxon>Pseudomonadota</taxon>
        <taxon>Betaproteobacteria</taxon>
        <taxon>Burkholderiales</taxon>
        <taxon>Sphaerotilaceae</taxon>
        <taxon>Roseateles</taxon>
    </lineage>
</organism>
<comment type="caution">
    <text evidence="3">The sequence shown here is derived from an EMBL/GenBank/DDBJ whole genome shotgun (WGS) entry which is preliminary data.</text>
</comment>
<dbReference type="Pfam" id="PF11666">
    <property type="entry name" value="DUF2933"/>
    <property type="match status" value="1"/>
</dbReference>
<evidence type="ECO:0000256" key="2">
    <source>
        <dbReference type="SAM" id="Phobius"/>
    </source>
</evidence>
<evidence type="ECO:0000313" key="3">
    <source>
        <dbReference type="EMBL" id="TCU94623.1"/>
    </source>
</evidence>
<feature type="region of interest" description="Disordered" evidence="1">
    <location>
        <begin position="64"/>
        <end position="94"/>
    </location>
</feature>
<proteinExistence type="predicted"/>
<protein>
    <submittedName>
        <fullName evidence="3">DUF2933 family protein</fullName>
    </submittedName>
</protein>
<reference evidence="3 4" key="1">
    <citation type="submission" date="2019-03" db="EMBL/GenBank/DDBJ databases">
        <title>Genomic Encyclopedia of Type Strains, Phase IV (KMG-IV): sequencing the most valuable type-strain genomes for metagenomic binning, comparative biology and taxonomic classification.</title>
        <authorList>
            <person name="Goeker M."/>
        </authorList>
    </citation>
    <scope>NUCLEOTIDE SEQUENCE [LARGE SCALE GENOMIC DNA]</scope>
    <source>
        <strain evidence="3 4">DSM 654</strain>
    </source>
</reference>
<dbReference type="InterPro" id="IPR021682">
    <property type="entry name" value="DUF2933"/>
</dbReference>
<evidence type="ECO:0000256" key="1">
    <source>
        <dbReference type="SAM" id="MobiDB-lite"/>
    </source>
</evidence>
<keyword evidence="2" id="KW-0472">Membrane</keyword>
<dbReference type="RefSeq" id="WP_132572813.1">
    <property type="nucleotide sequence ID" value="NZ_CBCSGL010000012.1"/>
</dbReference>
<gene>
    <name evidence="3" type="ORF">EV671_101645</name>
</gene>
<sequence length="94" mass="10335">MTTHHQHPESPGGPNWSRINQWLLWIGLAVAVGWLFFGHSAHLLQIAPFLILLACPLMHLFGHGGHGHGGHQSDEQPVPPTRAEPKQDPGGHMH</sequence>
<dbReference type="EMBL" id="SMBU01000016">
    <property type="protein sequence ID" value="TCU94623.1"/>
    <property type="molecule type" value="Genomic_DNA"/>
</dbReference>
<dbReference type="AlphaFoldDB" id="A0A4R3UV91"/>
<feature type="transmembrane region" description="Helical" evidence="2">
    <location>
        <begin position="21"/>
        <end position="37"/>
    </location>
</feature>
<keyword evidence="2" id="KW-1133">Transmembrane helix</keyword>
<feature type="compositionally biased region" description="Basic and acidic residues" evidence="1">
    <location>
        <begin position="83"/>
        <end position="94"/>
    </location>
</feature>